<comment type="caution">
    <text evidence="1">The sequence shown here is derived from an EMBL/GenBank/DDBJ whole genome shotgun (WGS) entry which is preliminary data.</text>
</comment>
<sequence length="235" mass="26148">MENEVQNNKLRILCLHGFRTSGAILQKLVEKWTEPLLQKLDLVFMDGPYLARGKSALEGIFEPPFYEWFQSDEEYKEFYNFEECVAKVEEFMVTHGPFDGVLGFSQGAMLTATIPGMQREVVALMKVPKVNFVIIASGAKFGSPRFGIPKLASASFSTPITTPSLHLIGEMDIIKEEGIGLLESFVDPVVIHHPDGHTIPSLDDTSLEVFCDFIARSALTPSTSNEFVILASPFR</sequence>
<reference evidence="2" key="1">
    <citation type="journal article" date="2022" name="Mol. Ecol. Resour.">
        <title>The genomes of chicory, endive, great burdock and yacon provide insights into Asteraceae palaeo-polyploidization history and plant inulin production.</title>
        <authorList>
            <person name="Fan W."/>
            <person name="Wang S."/>
            <person name="Wang H."/>
            <person name="Wang A."/>
            <person name="Jiang F."/>
            <person name="Liu H."/>
            <person name="Zhao H."/>
            <person name="Xu D."/>
            <person name="Zhang Y."/>
        </authorList>
    </citation>
    <scope>NUCLEOTIDE SEQUENCE [LARGE SCALE GENOMIC DNA]</scope>
    <source>
        <strain evidence="2">cv. Yunnan</strain>
    </source>
</reference>
<gene>
    <name evidence="1" type="ORF">L1987_37118</name>
</gene>
<protein>
    <submittedName>
        <fullName evidence="1">Uncharacterized protein</fullName>
    </submittedName>
</protein>
<dbReference type="Proteomes" id="UP001056120">
    <property type="component" value="Linkage Group LG12"/>
</dbReference>
<dbReference type="EMBL" id="CM042029">
    <property type="protein sequence ID" value="KAI3794486.1"/>
    <property type="molecule type" value="Genomic_DNA"/>
</dbReference>
<name>A0ACB9HGU2_9ASTR</name>
<reference evidence="1 2" key="2">
    <citation type="journal article" date="2022" name="Mol. Ecol. Resour.">
        <title>The genomes of chicory, endive, great burdock and yacon provide insights into Asteraceae paleo-polyploidization history and plant inulin production.</title>
        <authorList>
            <person name="Fan W."/>
            <person name="Wang S."/>
            <person name="Wang H."/>
            <person name="Wang A."/>
            <person name="Jiang F."/>
            <person name="Liu H."/>
            <person name="Zhao H."/>
            <person name="Xu D."/>
            <person name="Zhang Y."/>
        </authorList>
    </citation>
    <scope>NUCLEOTIDE SEQUENCE [LARGE SCALE GENOMIC DNA]</scope>
    <source>
        <strain evidence="2">cv. Yunnan</strain>
        <tissue evidence="1">Leaves</tissue>
    </source>
</reference>
<proteinExistence type="predicted"/>
<organism evidence="1 2">
    <name type="scientific">Smallanthus sonchifolius</name>
    <dbReference type="NCBI Taxonomy" id="185202"/>
    <lineage>
        <taxon>Eukaryota</taxon>
        <taxon>Viridiplantae</taxon>
        <taxon>Streptophyta</taxon>
        <taxon>Embryophyta</taxon>
        <taxon>Tracheophyta</taxon>
        <taxon>Spermatophyta</taxon>
        <taxon>Magnoliopsida</taxon>
        <taxon>eudicotyledons</taxon>
        <taxon>Gunneridae</taxon>
        <taxon>Pentapetalae</taxon>
        <taxon>asterids</taxon>
        <taxon>campanulids</taxon>
        <taxon>Asterales</taxon>
        <taxon>Asteraceae</taxon>
        <taxon>Asteroideae</taxon>
        <taxon>Heliantheae alliance</taxon>
        <taxon>Millerieae</taxon>
        <taxon>Smallanthus</taxon>
    </lineage>
</organism>
<accession>A0ACB9HGU2</accession>
<evidence type="ECO:0000313" key="1">
    <source>
        <dbReference type="EMBL" id="KAI3794486.1"/>
    </source>
</evidence>
<evidence type="ECO:0000313" key="2">
    <source>
        <dbReference type="Proteomes" id="UP001056120"/>
    </source>
</evidence>
<keyword evidence="2" id="KW-1185">Reference proteome</keyword>